<dbReference type="InterPro" id="IPR027417">
    <property type="entry name" value="P-loop_NTPase"/>
</dbReference>
<dbReference type="EMBL" id="JARJLG010000281">
    <property type="protein sequence ID" value="KAJ7720274.1"/>
    <property type="molecule type" value="Genomic_DNA"/>
</dbReference>
<dbReference type="Proteomes" id="UP001215280">
    <property type="component" value="Unassembled WGS sequence"/>
</dbReference>
<reference evidence="5" key="1">
    <citation type="submission" date="2023-03" db="EMBL/GenBank/DDBJ databases">
        <title>Massive genome expansion in bonnet fungi (Mycena s.s.) driven by repeated elements and novel gene families across ecological guilds.</title>
        <authorList>
            <consortium name="Lawrence Berkeley National Laboratory"/>
            <person name="Harder C.B."/>
            <person name="Miyauchi S."/>
            <person name="Viragh M."/>
            <person name="Kuo A."/>
            <person name="Thoen E."/>
            <person name="Andreopoulos B."/>
            <person name="Lu D."/>
            <person name="Skrede I."/>
            <person name="Drula E."/>
            <person name="Henrissat B."/>
            <person name="Morin E."/>
            <person name="Kohler A."/>
            <person name="Barry K."/>
            <person name="LaButti K."/>
            <person name="Morin E."/>
            <person name="Salamov A."/>
            <person name="Lipzen A."/>
            <person name="Mereny Z."/>
            <person name="Hegedus B."/>
            <person name="Baldrian P."/>
            <person name="Stursova M."/>
            <person name="Weitz H."/>
            <person name="Taylor A."/>
            <person name="Grigoriev I.V."/>
            <person name="Nagy L.G."/>
            <person name="Martin F."/>
            <person name="Kauserud H."/>
        </authorList>
    </citation>
    <scope>NUCLEOTIDE SEQUENCE</scope>
    <source>
        <strain evidence="5">CBHHK188m</strain>
    </source>
</reference>
<evidence type="ECO:0000256" key="3">
    <source>
        <dbReference type="PIRSR" id="PIRSR606689-1"/>
    </source>
</evidence>
<feature type="binding site" evidence="3">
    <location>
        <position position="76"/>
    </location>
    <ligand>
        <name>GTP</name>
        <dbReference type="ChEBI" id="CHEBI:37565"/>
    </ligand>
</feature>
<evidence type="ECO:0000313" key="5">
    <source>
        <dbReference type="EMBL" id="KAJ7720274.1"/>
    </source>
</evidence>
<protein>
    <submittedName>
        <fullName evidence="5">ADP-ribosylation factor</fullName>
    </submittedName>
</protein>
<evidence type="ECO:0000256" key="2">
    <source>
        <dbReference type="ARBA" id="ARBA00023134"/>
    </source>
</evidence>
<dbReference type="GO" id="GO:0046872">
    <property type="term" value="F:metal ion binding"/>
    <property type="evidence" value="ECO:0007669"/>
    <property type="project" value="UniProtKB-KW"/>
</dbReference>
<keyword evidence="1 3" id="KW-0547">Nucleotide-binding</keyword>
<dbReference type="InterPro" id="IPR006689">
    <property type="entry name" value="Small_GTPase_ARF/SAR"/>
</dbReference>
<feature type="binding site" evidence="3">
    <location>
        <begin position="26"/>
        <end position="33"/>
    </location>
    <ligand>
        <name>GTP</name>
        <dbReference type="ChEBI" id="CHEBI:37565"/>
    </ligand>
</feature>
<dbReference type="SMART" id="SM00178">
    <property type="entry name" value="SAR"/>
    <property type="match status" value="1"/>
</dbReference>
<gene>
    <name evidence="5" type="ORF">DFH07DRAFT_858699</name>
</gene>
<dbReference type="GO" id="GO:0005525">
    <property type="term" value="F:GTP binding"/>
    <property type="evidence" value="ECO:0007669"/>
    <property type="project" value="UniProtKB-KW"/>
</dbReference>
<dbReference type="AlphaFoldDB" id="A0AAD7HGI8"/>
<dbReference type="SUPFAM" id="SSF52540">
    <property type="entry name" value="P-loop containing nucleoside triphosphate hydrolases"/>
    <property type="match status" value="1"/>
</dbReference>
<comment type="caution">
    <text evidence="5">The sequence shown here is derived from an EMBL/GenBank/DDBJ whole genome shotgun (WGS) entry which is preliminary data.</text>
</comment>
<dbReference type="InterPro" id="IPR024156">
    <property type="entry name" value="Small_GTPase_ARF"/>
</dbReference>
<accession>A0AAD7HGI8</accession>
<keyword evidence="4" id="KW-0460">Magnesium</keyword>
<dbReference type="SMART" id="SM00177">
    <property type="entry name" value="ARF"/>
    <property type="match status" value="1"/>
</dbReference>
<dbReference type="PANTHER" id="PTHR11711">
    <property type="entry name" value="ADP RIBOSYLATION FACTOR-RELATED"/>
    <property type="match status" value="1"/>
</dbReference>
<evidence type="ECO:0000256" key="1">
    <source>
        <dbReference type="ARBA" id="ARBA00022741"/>
    </source>
</evidence>
<organism evidence="5 6">
    <name type="scientific">Mycena maculata</name>
    <dbReference type="NCBI Taxonomy" id="230809"/>
    <lineage>
        <taxon>Eukaryota</taxon>
        <taxon>Fungi</taxon>
        <taxon>Dikarya</taxon>
        <taxon>Basidiomycota</taxon>
        <taxon>Agaricomycotina</taxon>
        <taxon>Agaricomycetes</taxon>
        <taxon>Agaricomycetidae</taxon>
        <taxon>Agaricales</taxon>
        <taxon>Marasmiineae</taxon>
        <taxon>Mycenaceae</taxon>
        <taxon>Mycena</taxon>
    </lineage>
</organism>
<evidence type="ECO:0000313" key="6">
    <source>
        <dbReference type="Proteomes" id="UP001215280"/>
    </source>
</evidence>
<evidence type="ECO:0000256" key="4">
    <source>
        <dbReference type="PIRSR" id="PIRSR606689-2"/>
    </source>
</evidence>
<dbReference type="Gene3D" id="3.40.50.300">
    <property type="entry name" value="P-loop containing nucleotide triphosphate hydrolases"/>
    <property type="match status" value="1"/>
</dbReference>
<keyword evidence="4" id="KW-0479">Metal-binding</keyword>
<feature type="binding site" evidence="4">
    <location>
        <position position="50"/>
    </location>
    <ligand>
        <name>Mg(2+)</name>
        <dbReference type="ChEBI" id="CHEBI:18420"/>
    </ligand>
</feature>
<keyword evidence="6" id="KW-1185">Reference proteome</keyword>
<name>A0AAD7HGI8_9AGAR</name>
<sequence>MSLAIRRLVDRIYPRPENGYKIPLLGIDSAGKTTLLYRLKTGEIVTTIPTIGFNIETIRVRADRRHITIMCWDSGGCSKFTTSFMRPYTSGSDALIWLVDSCDRERLVESVEELGRHISIMVASSANPTRRDALPVLILATKQDMANPMSVDQIRTRCAKVTEGSPIFVLGTTLKDSVPEGAFPEAFGWLLTQIENIRAGKPSQSAPAPVIPDPRSATALETKLNEWLLRAESDSSPDEFLRQFETISLPAWDHYTHIRIAYLLLTVYGRQKGKNMIFDGIEKYISQSEQTRGRTFHVTMTYFWIQMVHFGIRSMPPAPLFDTASMSEASSMQTLVEVEKVPPETSDDDFLRFLLLNPFVADGNLWAEYYSNEVMMNPEAKAGMVFPDKKPLPNLVARETVSSVQPSQGSK</sequence>
<proteinExistence type="predicted"/>
<feature type="binding site" evidence="4">
    <location>
        <position position="33"/>
    </location>
    <ligand>
        <name>Mg(2+)</name>
        <dbReference type="ChEBI" id="CHEBI:18420"/>
    </ligand>
</feature>
<dbReference type="PRINTS" id="PR00449">
    <property type="entry name" value="RASTRNSFRMNG"/>
</dbReference>
<dbReference type="Pfam" id="PF00025">
    <property type="entry name" value="Arf"/>
    <property type="match status" value="1"/>
</dbReference>
<dbReference type="PROSITE" id="PS51417">
    <property type="entry name" value="ARF"/>
    <property type="match status" value="1"/>
</dbReference>
<keyword evidence="2 3" id="KW-0342">GTP-binding</keyword>
<dbReference type="GO" id="GO:0003924">
    <property type="term" value="F:GTPase activity"/>
    <property type="evidence" value="ECO:0007669"/>
    <property type="project" value="InterPro"/>
</dbReference>